<gene>
    <name evidence="1" type="ORF">Gferi_04120</name>
</gene>
<name>A0A1D8GD30_9FIRM</name>
<sequence length="63" mass="7570">MSPLLFPYKESDTITIFNIHKLMNIKKIKKVITILKDFYGQYRIIFFICNLTVIFHENKDLFA</sequence>
<dbReference type="STRING" id="1424294.Gferi_04120"/>
<protein>
    <submittedName>
        <fullName evidence="1">Uncharacterized protein</fullName>
    </submittedName>
</protein>
<keyword evidence="2" id="KW-1185">Reference proteome</keyword>
<dbReference type="AlphaFoldDB" id="A0A1D8GD30"/>
<evidence type="ECO:0000313" key="2">
    <source>
        <dbReference type="Proteomes" id="UP000095743"/>
    </source>
</evidence>
<reference evidence="1 2" key="1">
    <citation type="submission" date="2016-09" db="EMBL/GenBank/DDBJ databases">
        <title>Genomic analysis reveals versatility of anaerobic energy metabolism of Geosporobacter ferrireducens IRF9 of phylum Firmicutes.</title>
        <authorList>
            <person name="Kim S.-J."/>
        </authorList>
    </citation>
    <scope>NUCLEOTIDE SEQUENCE [LARGE SCALE GENOMIC DNA]</scope>
    <source>
        <strain evidence="1 2">IRF9</strain>
    </source>
</reference>
<accession>A0A1D8GD30</accession>
<evidence type="ECO:0000313" key="1">
    <source>
        <dbReference type="EMBL" id="AOT68814.1"/>
    </source>
</evidence>
<organism evidence="1 2">
    <name type="scientific">Geosporobacter ferrireducens</name>
    <dbReference type="NCBI Taxonomy" id="1424294"/>
    <lineage>
        <taxon>Bacteria</taxon>
        <taxon>Bacillati</taxon>
        <taxon>Bacillota</taxon>
        <taxon>Clostridia</taxon>
        <taxon>Peptostreptococcales</taxon>
        <taxon>Thermotaleaceae</taxon>
        <taxon>Geosporobacter</taxon>
    </lineage>
</organism>
<proteinExistence type="predicted"/>
<dbReference type="EMBL" id="CP017269">
    <property type="protein sequence ID" value="AOT68814.1"/>
    <property type="molecule type" value="Genomic_DNA"/>
</dbReference>
<dbReference type="Proteomes" id="UP000095743">
    <property type="component" value="Chromosome"/>
</dbReference>
<dbReference type="KEGG" id="gfe:Gferi_04120"/>